<gene>
    <name evidence="2" type="ORF">LCGC14_1166080</name>
</gene>
<keyword evidence="1" id="KW-1133">Transmembrane helix</keyword>
<feature type="transmembrane region" description="Helical" evidence="1">
    <location>
        <begin position="253"/>
        <end position="271"/>
    </location>
</feature>
<feature type="transmembrane region" description="Helical" evidence="1">
    <location>
        <begin position="315"/>
        <end position="340"/>
    </location>
</feature>
<feature type="transmembrane region" description="Helical" evidence="1">
    <location>
        <begin position="179"/>
        <end position="198"/>
    </location>
</feature>
<proteinExistence type="predicted"/>
<evidence type="ECO:0000256" key="1">
    <source>
        <dbReference type="SAM" id="Phobius"/>
    </source>
</evidence>
<feature type="transmembrane region" description="Helical" evidence="1">
    <location>
        <begin position="407"/>
        <end position="425"/>
    </location>
</feature>
<reference evidence="2" key="1">
    <citation type="journal article" date="2015" name="Nature">
        <title>Complex archaea that bridge the gap between prokaryotes and eukaryotes.</title>
        <authorList>
            <person name="Spang A."/>
            <person name="Saw J.H."/>
            <person name="Jorgensen S.L."/>
            <person name="Zaremba-Niedzwiedzka K."/>
            <person name="Martijn J."/>
            <person name="Lind A.E."/>
            <person name="van Eijk R."/>
            <person name="Schleper C."/>
            <person name="Guy L."/>
            <person name="Ettema T.J."/>
        </authorList>
    </citation>
    <scope>NUCLEOTIDE SEQUENCE</scope>
</reference>
<organism evidence="2">
    <name type="scientific">marine sediment metagenome</name>
    <dbReference type="NCBI Taxonomy" id="412755"/>
    <lineage>
        <taxon>unclassified sequences</taxon>
        <taxon>metagenomes</taxon>
        <taxon>ecological metagenomes</taxon>
    </lineage>
</organism>
<keyword evidence="1" id="KW-0812">Transmembrane</keyword>
<sequence>MKIRPLYFLVRNKKLILIYFSSITIQIIIILIFQVNNWVSQHAINTPWFMFLMNTLEPYSDYKYWYQGFARQFFYDDWLPYFDYSSNPDRYKNFLLYLIDIILGNQKLSFIYPPFFFYSIIIPAAININLVFIPLFLANILLPIVVYKFLINFASKKVAEWGFVATALSPLSIFYNGGLFFNTSYVTLFFIIALYFVSKKKFTWAIFFLSVACLFKQTIIFFFPPFLIYIVLQSTEKKSRRVYSIYFKNFLKYTGMLIGMLFLGSIPWIIITPKNYIQSLLVEQSINFNPDFNAPEYNNPVNWYSFLINFGAPYWLIYLLGFLTFTFIGLLIIEIVAIFLLYNWDRKNKLDWIKFLDIIVYTAFISHLFFPRGVYKYYFTLHVPLIILWICFHFKEKLTDNNSIRKVWLLLFVFISFLILSLLVFG</sequence>
<feature type="transmembrane region" description="Helical" evidence="1">
    <location>
        <begin position="204"/>
        <end position="232"/>
    </location>
</feature>
<feature type="transmembrane region" description="Helical" evidence="1">
    <location>
        <begin position="115"/>
        <end position="147"/>
    </location>
</feature>
<feature type="transmembrane region" description="Helical" evidence="1">
    <location>
        <begin position="352"/>
        <end position="370"/>
    </location>
</feature>
<evidence type="ECO:0000313" key="2">
    <source>
        <dbReference type="EMBL" id="KKM97627.1"/>
    </source>
</evidence>
<dbReference type="EMBL" id="LAZR01005724">
    <property type="protein sequence ID" value="KKM97627.1"/>
    <property type="molecule type" value="Genomic_DNA"/>
</dbReference>
<feature type="transmembrane region" description="Helical" evidence="1">
    <location>
        <begin position="376"/>
        <end position="395"/>
    </location>
</feature>
<accession>A0A0F9PWQ2</accession>
<protein>
    <recommendedName>
        <fullName evidence="3">Glycosyltransferase RgtA/B/C/D-like domain-containing protein</fullName>
    </recommendedName>
</protein>
<keyword evidence="1" id="KW-0472">Membrane</keyword>
<evidence type="ECO:0008006" key="3">
    <source>
        <dbReference type="Google" id="ProtNLM"/>
    </source>
</evidence>
<comment type="caution">
    <text evidence="2">The sequence shown here is derived from an EMBL/GenBank/DDBJ whole genome shotgun (WGS) entry which is preliminary data.</text>
</comment>
<feature type="transmembrane region" description="Helical" evidence="1">
    <location>
        <begin position="16"/>
        <end position="35"/>
    </location>
</feature>
<name>A0A0F9PWQ2_9ZZZZ</name>
<dbReference type="AlphaFoldDB" id="A0A0F9PWQ2"/>